<dbReference type="InterPro" id="IPR029021">
    <property type="entry name" value="Prot-tyrosine_phosphatase-like"/>
</dbReference>
<gene>
    <name evidence="2" type="ORF">GCM10016455_16080</name>
</gene>
<dbReference type="InterPro" id="IPR000387">
    <property type="entry name" value="Tyr_Pase_dom"/>
</dbReference>
<reference evidence="3" key="1">
    <citation type="journal article" date="2019" name="Int. J. Syst. Evol. Microbiol.">
        <title>The Global Catalogue of Microorganisms (GCM) 10K type strain sequencing project: providing services to taxonomists for standard genome sequencing and annotation.</title>
        <authorList>
            <consortium name="The Broad Institute Genomics Platform"/>
            <consortium name="The Broad Institute Genome Sequencing Center for Infectious Disease"/>
            <person name="Wu L."/>
            <person name="Ma J."/>
        </authorList>
    </citation>
    <scope>NUCLEOTIDE SEQUENCE [LARGE SCALE GENOMIC DNA]</scope>
    <source>
        <strain evidence="3">KCTC 42443</strain>
    </source>
</reference>
<comment type="caution">
    <text evidence="2">The sequence shown here is derived from an EMBL/GenBank/DDBJ whole genome shotgun (WGS) entry which is preliminary data.</text>
</comment>
<protein>
    <recommendedName>
        <fullName evidence="1">Tyrosine specific protein phosphatases domain-containing protein</fullName>
    </recommendedName>
</protein>
<name>A0ABQ3IX27_9RHOB</name>
<dbReference type="Proteomes" id="UP000609802">
    <property type="component" value="Unassembled WGS sequence"/>
</dbReference>
<evidence type="ECO:0000313" key="3">
    <source>
        <dbReference type="Proteomes" id="UP000609802"/>
    </source>
</evidence>
<keyword evidence="3" id="KW-1185">Reference proteome</keyword>
<dbReference type="PROSITE" id="PS50056">
    <property type="entry name" value="TYR_PHOSPHATASE_2"/>
    <property type="match status" value="1"/>
</dbReference>
<dbReference type="Gene3D" id="3.90.190.10">
    <property type="entry name" value="Protein tyrosine phosphatase superfamily"/>
    <property type="match status" value="1"/>
</dbReference>
<feature type="domain" description="Tyrosine specific protein phosphatases" evidence="1">
    <location>
        <begin position="55"/>
        <end position="122"/>
    </location>
</feature>
<dbReference type="InterPro" id="IPR050561">
    <property type="entry name" value="PTP"/>
</dbReference>
<dbReference type="Pfam" id="PF22785">
    <property type="entry name" value="Tc-R-P"/>
    <property type="match status" value="1"/>
</dbReference>
<sequence length="129" mass="13953">MIRDWHPSLVLSLTTAAEMAAYGASSLPADLTKASITWHHLPIPDFGTPKAKTRESWTNASRLAHASLASGGKVLAHCKGGCGRSGMILLRLMVEHGEPPDTALSRLRRTRPCAVETDAQMIWATRPGR</sequence>
<dbReference type="PANTHER" id="PTHR23339">
    <property type="entry name" value="TYROSINE SPECIFIC PROTEIN PHOSPHATASE AND DUAL SPECIFICITY PROTEIN PHOSPHATASE"/>
    <property type="match status" value="1"/>
</dbReference>
<proteinExistence type="predicted"/>
<evidence type="ECO:0000259" key="1">
    <source>
        <dbReference type="PROSITE" id="PS50056"/>
    </source>
</evidence>
<accession>A0ABQ3IX27</accession>
<dbReference type="SUPFAM" id="SSF52799">
    <property type="entry name" value="(Phosphotyrosine protein) phosphatases II"/>
    <property type="match status" value="1"/>
</dbReference>
<evidence type="ECO:0000313" key="2">
    <source>
        <dbReference type="EMBL" id="GHE96484.1"/>
    </source>
</evidence>
<dbReference type="EMBL" id="BNCH01000003">
    <property type="protein sequence ID" value="GHE96484.1"/>
    <property type="molecule type" value="Genomic_DNA"/>
</dbReference>
<organism evidence="2 3">
    <name type="scientific">Aliiroseovarius zhejiangensis</name>
    <dbReference type="NCBI Taxonomy" id="1632025"/>
    <lineage>
        <taxon>Bacteria</taxon>
        <taxon>Pseudomonadati</taxon>
        <taxon>Pseudomonadota</taxon>
        <taxon>Alphaproteobacteria</taxon>
        <taxon>Rhodobacterales</taxon>
        <taxon>Paracoccaceae</taxon>
        <taxon>Aliiroseovarius</taxon>
    </lineage>
</organism>